<organism evidence="2 3">
    <name type="scientific">Paenibacillus profundus</name>
    <dbReference type="NCBI Taxonomy" id="1173085"/>
    <lineage>
        <taxon>Bacteria</taxon>
        <taxon>Bacillati</taxon>
        <taxon>Bacillota</taxon>
        <taxon>Bacilli</taxon>
        <taxon>Bacillales</taxon>
        <taxon>Paenibacillaceae</taxon>
        <taxon>Paenibacillus</taxon>
    </lineage>
</organism>
<feature type="domain" description="Nudix hydrolase" evidence="1">
    <location>
        <begin position="30"/>
        <end position="170"/>
    </location>
</feature>
<evidence type="ECO:0000313" key="3">
    <source>
        <dbReference type="Proteomes" id="UP001199916"/>
    </source>
</evidence>
<dbReference type="EMBL" id="JAJNBZ010000019">
    <property type="protein sequence ID" value="MCE5171629.1"/>
    <property type="molecule type" value="Genomic_DNA"/>
</dbReference>
<keyword evidence="3" id="KW-1185">Reference proteome</keyword>
<dbReference type="SUPFAM" id="SSF55811">
    <property type="entry name" value="Nudix"/>
    <property type="match status" value="1"/>
</dbReference>
<protein>
    <submittedName>
        <fullName evidence="2">NUDIX domain-containing protein</fullName>
    </submittedName>
</protein>
<dbReference type="InterPro" id="IPR000086">
    <property type="entry name" value="NUDIX_hydrolase_dom"/>
</dbReference>
<dbReference type="Proteomes" id="UP001199916">
    <property type="component" value="Unassembled WGS sequence"/>
</dbReference>
<proteinExistence type="predicted"/>
<evidence type="ECO:0000313" key="2">
    <source>
        <dbReference type="EMBL" id="MCE5171629.1"/>
    </source>
</evidence>
<dbReference type="Gene3D" id="3.90.79.10">
    <property type="entry name" value="Nucleoside Triphosphate Pyrophosphohydrolase"/>
    <property type="match status" value="1"/>
</dbReference>
<dbReference type="CDD" id="cd04692">
    <property type="entry name" value="NUDIX_Hydrolase"/>
    <property type="match status" value="1"/>
</dbReference>
<dbReference type="Pfam" id="PF00293">
    <property type="entry name" value="NUDIX"/>
    <property type="match status" value="1"/>
</dbReference>
<sequence>MVRKEYIDTFTSNMEHTGVKLRDEVHSEGLWHQTFHCWLWRVENGKAYLLFQRRHSQKKDYAGLLDITAAGHLEAGERPLDGVRELREELGIDLDPSQLTYTGVISDSIKGDNIIDNELGHVFFHEYQGSLTDFRLQEDEVTSIVTVEVGHFRLLFTHEAESIAGTEFVPVHGPAGVEVKLTMGDFVPHERTYYEFILDHLASCVE</sequence>
<name>A0ABS8YKC0_9BACL</name>
<comment type="caution">
    <text evidence="2">The sequence shown here is derived from an EMBL/GenBank/DDBJ whole genome shotgun (WGS) entry which is preliminary data.</text>
</comment>
<dbReference type="PANTHER" id="PTHR10885:SF0">
    <property type="entry name" value="ISOPENTENYL-DIPHOSPHATE DELTA-ISOMERASE"/>
    <property type="match status" value="1"/>
</dbReference>
<dbReference type="InterPro" id="IPR015797">
    <property type="entry name" value="NUDIX_hydrolase-like_dom_sf"/>
</dbReference>
<gene>
    <name evidence="2" type="ORF">LQV63_20280</name>
</gene>
<dbReference type="PANTHER" id="PTHR10885">
    <property type="entry name" value="ISOPENTENYL-DIPHOSPHATE DELTA-ISOMERASE"/>
    <property type="match status" value="1"/>
</dbReference>
<accession>A0ABS8YKC0</accession>
<evidence type="ECO:0000259" key="1">
    <source>
        <dbReference type="PROSITE" id="PS51462"/>
    </source>
</evidence>
<reference evidence="2 3" key="1">
    <citation type="submission" date="2021-11" db="EMBL/GenBank/DDBJ databases">
        <title>Draft genome sequence of Paenibacillus profundus YoMME, a new Gram-positive bacteria with exoelectrogenic properties.</title>
        <authorList>
            <person name="Hubenova Y."/>
            <person name="Hubenova E."/>
            <person name="Manasiev Y."/>
            <person name="Peykov S."/>
            <person name="Mitov M."/>
        </authorList>
    </citation>
    <scope>NUCLEOTIDE SEQUENCE [LARGE SCALE GENOMIC DNA]</scope>
    <source>
        <strain evidence="2 3">YoMME</strain>
    </source>
</reference>
<dbReference type="RefSeq" id="WP_233698041.1">
    <property type="nucleotide sequence ID" value="NZ_JAJNBZ010000019.1"/>
</dbReference>
<dbReference type="PROSITE" id="PS51462">
    <property type="entry name" value="NUDIX"/>
    <property type="match status" value="1"/>
</dbReference>